<proteinExistence type="inferred from homology"/>
<dbReference type="SUPFAM" id="SSF48371">
    <property type="entry name" value="ARM repeat"/>
    <property type="match status" value="1"/>
</dbReference>
<keyword evidence="8" id="KW-1185">Reference proteome</keyword>
<accession>A0A4V1Q4F5</accession>
<reference evidence="7 8" key="1">
    <citation type="submission" date="2019-01" db="EMBL/GenBank/DDBJ databases">
        <title>Draft genome sequence of Psathyrella aberdarensis IHI B618.</title>
        <authorList>
            <person name="Buettner E."/>
            <person name="Kellner H."/>
        </authorList>
    </citation>
    <scope>NUCLEOTIDE SEQUENCE [LARGE SCALE GENOMIC DNA]</scope>
    <source>
        <strain evidence="7 8">IHI B618</strain>
    </source>
</reference>
<name>A0A4V1Q4F5_9AGAR</name>
<feature type="region of interest" description="Disordered" evidence="4">
    <location>
        <begin position="1004"/>
        <end position="1200"/>
    </location>
</feature>
<evidence type="ECO:0000256" key="1">
    <source>
        <dbReference type="ARBA" id="ARBA00004123"/>
    </source>
</evidence>
<organism evidence="7 8">
    <name type="scientific">Candolleomyces aberdarensis</name>
    <dbReference type="NCBI Taxonomy" id="2316362"/>
    <lineage>
        <taxon>Eukaryota</taxon>
        <taxon>Fungi</taxon>
        <taxon>Dikarya</taxon>
        <taxon>Basidiomycota</taxon>
        <taxon>Agaricomycotina</taxon>
        <taxon>Agaricomycetes</taxon>
        <taxon>Agaricomycetidae</taxon>
        <taxon>Agaricales</taxon>
        <taxon>Agaricineae</taxon>
        <taxon>Psathyrellaceae</taxon>
        <taxon>Candolleomyces</taxon>
    </lineage>
</organism>
<feature type="compositionally biased region" description="Acidic residues" evidence="4">
    <location>
        <begin position="1042"/>
        <end position="1052"/>
    </location>
</feature>
<feature type="domain" description="RRP12 N-terminal HEAT" evidence="6">
    <location>
        <begin position="13"/>
        <end position="267"/>
    </location>
</feature>
<dbReference type="InterPro" id="IPR052087">
    <property type="entry name" value="RRP12"/>
</dbReference>
<feature type="compositionally biased region" description="Acidic residues" evidence="4">
    <location>
        <begin position="1171"/>
        <end position="1181"/>
    </location>
</feature>
<comment type="subcellular location">
    <subcellularLocation>
        <location evidence="1">Nucleus</location>
    </subcellularLocation>
</comment>
<evidence type="ECO:0000256" key="3">
    <source>
        <dbReference type="ARBA" id="ARBA00023242"/>
    </source>
</evidence>
<dbReference type="InterPro" id="IPR057860">
    <property type="entry name" value="HEAT_RRP12_N"/>
</dbReference>
<sequence length="1240" mass="135549">MEEALAKIRPHVSSNLAHQKTPATLLAALEATFTQQKTERTSTAFFAALLTTLDGTVQKKELGLNEGDVLPAELYLLALITPFVAPPVIRANLNSILSLTAPLFPALVQHAPALRSQLSLYQGVLRALDRSQLEAQGIRQSFASILQLCIDPRPKVRKKAVEVVNDIISNPPLPLAVHPYSQRVADWTKSNLAEANANPIAKAKGPKQSTGNNADTAIHLLAFLRQVLPHFPPDSLPSLTKQLIALPRLGHVYLTQSTYSLLAEIFALPLEDPASSFGEPLPEILSVLVSSPPPKSDQTIAASWVLTVGGAMHAYSQIDSAACTSEITKVWKIVSVFLESSDSTTRNATATALSKVTECFPAEYVSSELQKKDKNSPIRKIIQQTSNALDSVVLARATPEVLTIVAALTWNLRHRVSKTSPTAAELLLLPLIQRIAELRIQKGFEYKEAADVTLGVAMHVMGPHVLLEALPLNLEPSAREAGEEPKAFLLPLLVQSHPSPLSHFINYFVPLSEQMFDLQQTAESHGRQSEAKVWSVLVGQVWAGLVGYCHGIPDLKQALNPTFSQLLSQVLYSQAELRPAILRALKTVVDSNLAISQGNFEKAPTTTITQEDAVNNLAFLRTQSESWLAVQFNVFGSVDRDARGMVGDVITSWASIAGEQEVAKAYGKVIQLFKTNLAKTQQETKRPNTTALSENASLTTTAQDILILLLPYMSPADAQSLFELCLTAEVLSGKDNAIQKRGYKILARLLEGGKVVVGAEEVLKRLDDLVDGLLPAAKKDRFTLLSLLVDRLPPTSLHVIPLLIPEAVLGTKEPSEKSRSAAFDLVVAMGKKMDAGGVVKRSLVDGMDDENAPEAVANIDEFITMMAGGLAGASPHMISASITAISRLLFEFKDSMSAKMHDELVMTLTVFLTSANREIVKSTIGFIKLAIHTLPVEILRPHLKDLVVTLLAWSHDHKNHFKVKVRHIFERMLRRFSFEEVYACAADQEASKVLSNIKKRKDRAKRKKAAKADAEDEDEVSNAPRPGGGDAFEDVLYGSESELGDDDDDEDATPAQAQSSKDKKGSSQVRLRVDDDEPMDLLHDISAKVTTTANARRRKPGQEAARFKTDTDSGKMVIDEDSDEEDETAAQRDVAGTAYKESMTSVDGFTRGPNGKIKFNKDTKKRRREEAEEDVEMEDAESTPKAKKNKKKPEFRIGQEFKAKKAGGDIKKNGVDPYAYLPLGQAAKRKKGHIGITGRR</sequence>
<dbReference type="GO" id="GO:0005634">
    <property type="term" value="C:nucleus"/>
    <property type="evidence" value="ECO:0007669"/>
    <property type="project" value="UniProtKB-SubCell"/>
</dbReference>
<dbReference type="STRING" id="2316362.A0A4V1Q4F5"/>
<dbReference type="PANTHER" id="PTHR48287:SF1">
    <property type="entry name" value="ARM REPEAT SUPERFAMILY PROTEIN"/>
    <property type="match status" value="1"/>
</dbReference>
<protein>
    <submittedName>
        <fullName evidence="7">Uncharacterized protein</fullName>
    </submittedName>
</protein>
<dbReference type="Pfam" id="PF25772">
    <property type="entry name" value="HEAT_RRP12_N"/>
    <property type="match status" value="1"/>
</dbReference>
<comment type="caution">
    <text evidence="7">The sequence shown here is derived from an EMBL/GenBank/DDBJ whole genome shotgun (WGS) entry which is preliminary data.</text>
</comment>
<dbReference type="PANTHER" id="PTHR48287">
    <property type="entry name" value="ARM REPEAT SUPERFAMILY PROTEIN"/>
    <property type="match status" value="1"/>
</dbReference>
<evidence type="ECO:0000259" key="5">
    <source>
        <dbReference type="Pfam" id="PF08161"/>
    </source>
</evidence>
<dbReference type="InterPro" id="IPR011989">
    <property type="entry name" value="ARM-like"/>
</dbReference>
<dbReference type="InterPro" id="IPR012978">
    <property type="entry name" value="HEAT_RRP12"/>
</dbReference>
<dbReference type="OrthoDB" id="2192888at2759"/>
<evidence type="ECO:0000256" key="2">
    <source>
        <dbReference type="ARBA" id="ARBA00007690"/>
    </source>
</evidence>
<gene>
    <name evidence="7" type="ORF">EST38_g3947</name>
</gene>
<dbReference type="Proteomes" id="UP000290288">
    <property type="component" value="Unassembled WGS sequence"/>
</dbReference>
<comment type="similarity">
    <text evidence="2">Belongs to the RRP12 family.</text>
</comment>
<dbReference type="Gene3D" id="1.25.10.10">
    <property type="entry name" value="Leucine-rich Repeat Variant"/>
    <property type="match status" value="1"/>
</dbReference>
<feature type="compositionally biased region" description="Acidic residues" evidence="4">
    <location>
        <begin position="1119"/>
        <end position="1128"/>
    </location>
</feature>
<feature type="domain" description="RRP12 HEAT" evidence="5">
    <location>
        <begin position="340"/>
        <end position="637"/>
    </location>
</feature>
<evidence type="ECO:0000259" key="6">
    <source>
        <dbReference type="Pfam" id="PF25772"/>
    </source>
</evidence>
<keyword evidence="3" id="KW-0539">Nucleus</keyword>
<evidence type="ECO:0000256" key="4">
    <source>
        <dbReference type="SAM" id="MobiDB-lite"/>
    </source>
</evidence>
<dbReference type="InterPro" id="IPR016024">
    <property type="entry name" value="ARM-type_fold"/>
</dbReference>
<evidence type="ECO:0000313" key="8">
    <source>
        <dbReference type="Proteomes" id="UP000290288"/>
    </source>
</evidence>
<dbReference type="Pfam" id="PF08161">
    <property type="entry name" value="RRP12_HEAT"/>
    <property type="match status" value="1"/>
</dbReference>
<dbReference type="EMBL" id="SDEE01000090">
    <property type="protein sequence ID" value="RXW21908.1"/>
    <property type="molecule type" value="Genomic_DNA"/>
</dbReference>
<dbReference type="AlphaFoldDB" id="A0A4V1Q4F5"/>
<evidence type="ECO:0000313" key="7">
    <source>
        <dbReference type="EMBL" id="RXW21908.1"/>
    </source>
</evidence>